<evidence type="ECO:0000313" key="1">
    <source>
        <dbReference type="EMBL" id="MBC9798622.1"/>
    </source>
</evidence>
<sequence>MKAVQYYSNTGFDRAPHLRKKEGEVFTGKTIYLWKGKIFTDHKGSPFVPFTGKESALSDRLFFLGCEGHSEILCTDLSHLEDGILGHFTGKGSFYDLREIAHRLSRKDAA</sequence>
<name>A0A926Q4J3_9FLAO</name>
<dbReference type="EMBL" id="JACVDC010000144">
    <property type="protein sequence ID" value="MBC9798622.1"/>
    <property type="molecule type" value="Genomic_DNA"/>
</dbReference>
<dbReference type="RefSeq" id="WP_187967731.1">
    <property type="nucleotide sequence ID" value="NZ_JACVDC010000144.1"/>
</dbReference>
<proteinExistence type="predicted"/>
<keyword evidence="2" id="KW-1185">Reference proteome</keyword>
<dbReference type="AlphaFoldDB" id="A0A926Q4J3"/>
<accession>A0A926Q4J3</accession>
<feature type="non-terminal residue" evidence="1">
    <location>
        <position position="110"/>
    </location>
</feature>
<protein>
    <submittedName>
        <fullName evidence="1">Uncharacterized protein</fullName>
    </submittedName>
</protein>
<gene>
    <name evidence="1" type="ORF">IBL28_21835</name>
</gene>
<comment type="caution">
    <text evidence="1">The sequence shown here is derived from an EMBL/GenBank/DDBJ whole genome shotgun (WGS) entry which is preliminary data.</text>
</comment>
<organism evidence="1 2">
    <name type="scientific">Sinomicrobium weinanense</name>
    <dbReference type="NCBI Taxonomy" id="2842200"/>
    <lineage>
        <taxon>Bacteria</taxon>
        <taxon>Pseudomonadati</taxon>
        <taxon>Bacteroidota</taxon>
        <taxon>Flavobacteriia</taxon>
        <taxon>Flavobacteriales</taxon>
        <taxon>Flavobacteriaceae</taxon>
        <taxon>Sinomicrobium</taxon>
    </lineage>
</organism>
<dbReference type="Proteomes" id="UP000653730">
    <property type="component" value="Unassembled WGS sequence"/>
</dbReference>
<evidence type="ECO:0000313" key="2">
    <source>
        <dbReference type="Proteomes" id="UP000653730"/>
    </source>
</evidence>
<reference evidence="1 2" key="1">
    <citation type="submission" date="2020-09" db="EMBL/GenBank/DDBJ databases">
        <title>Sinomicrobium weinanense sp. nov., a halophilic bacteria isolated from saline-alkali soil.</title>
        <authorList>
            <person name="Wu P."/>
            <person name="Ren H."/>
            <person name="Mei Y."/>
            <person name="Liang Y."/>
            <person name="Chen Z."/>
        </authorList>
    </citation>
    <scope>NUCLEOTIDE SEQUENCE [LARGE SCALE GENOMIC DNA]</scope>
    <source>
        <strain evidence="1 2">FJxs</strain>
    </source>
</reference>